<dbReference type="Proteomes" id="UP000005408">
    <property type="component" value="Unassembled WGS sequence"/>
</dbReference>
<dbReference type="GO" id="GO:0005634">
    <property type="term" value="C:nucleus"/>
    <property type="evidence" value="ECO:0007669"/>
    <property type="project" value="UniProtKB-SubCell"/>
</dbReference>
<keyword evidence="3" id="KW-0238">DNA-binding</keyword>
<feature type="compositionally biased region" description="Basic and acidic residues" evidence="6">
    <location>
        <begin position="268"/>
        <end position="277"/>
    </location>
</feature>
<evidence type="ECO:0000256" key="2">
    <source>
        <dbReference type="ARBA" id="ARBA00023015"/>
    </source>
</evidence>
<gene>
    <name evidence="8" type="ORF">CGI_10026909</name>
</gene>
<name>K1R904_MAGGI</name>
<evidence type="ECO:0000313" key="10">
    <source>
        <dbReference type="Proteomes" id="UP000005408"/>
    </source>
</evidence>
<reference evidence="9" key="2">
    <citation type="submission" date="2022-08" db="UniProtKB">
        <authorList>
            <consortium name="EnsemblMetazoa"/>
        </authorList>
    </citation>
    <scope>IDENTIFICATION</scope>
    <source>
        <strain evidence="9">05x7-T-G4-1.051#20</strain>
    </source>
</reference>
<feature type="region of interest" description="Disordered" evidence="6">
    <location>
        <begin position="259"/>
        <end position="294"/>
    </location>
</feature>
<evidence type="ECO:0000313" key="8">
    <source>
        <dbReference type="EMBL" id="EKC37625.1"/>
    </source>
</evidence>
<comment type="subcellular location">
    <subcellularLocation>
        <location evidence="1">Nucleus</location>
    </subcellularLocation>
</comment>
<dbReference type="InterPro" id="IPR011598">
    <property type="entry name" value="bHLH_dom"/>
</dbReference>
<protein>
    <submittedName>
        <fullName evidence="9">BHLH domain-containing protein</fullName>
    </submittedName>
    <submittedName>
        <fullName evidence="8">Transcription factor AP-4</fullName>
    </submittedName>
</protein>
<evidence type="ECO:0000256" key="3">
    <source>
        <dbReference type="ARBA" id="ARBA00023125"/>
    </source>
</evidence>
<evidence type="ECO:0000256" key="4">
    <source>
        <dbReference type="ARBA" id="ARBA00023163"/>
    </source>
</evidence>
<dbReference type="AlphaFoldDB" id="K1R904"/>
<evidence type="ECO:0000256" key="5">
    <source>
        <dbReference type="ARBA" id="ARBA00023242"/>
    </source>
</evidence>
<feature type="domain" description="BHLH" evidence="7">
    <location>
        <begin position="46"/>
        <end position="97"/>
    </location>
</feature>
<dbReference type="Gene3D" id="4.10.280.10">
    <property type="entry name" value="Helix-loop-helix DNA-binding domain"/>
    <property type="match status" value="1"/>
</dbReference>
<dbReference type="GO" id="GO:0046983">
    <property type="term" value="F:protein dimerization activity"/>
    <property type="evidence" value="ECO:0007669"/>
    <property type="project" value="InterPro"/>
</dbReference>
<dbReference type="GO" id="GO:0000978">
    <property type="term" value="F:RNA polymerase II cis-regulatory region sequence-specific DNA binding"/>
    <property type="evidence" value="ECO:0007669"/>
    <property type="project" value="TreeGrafter"/>
</dbReference>
<keyword evidence="10" id="KW-1185">Reference proteome</keyword>
<keyword evidence="5" id="KW-0539">Nucleus</keyword>
<dbReference type="EnsemblMetazoa" id="G24820.1">
    <property type="protein sequence ID" value="G24820.1:cds"/>
    <property type="gene ID" value="G24820"/>
</dbReference>
<dbReference type="GO" id="GO:0000981">
    <property type="term" value="F:DNA-binding transcription factor activity, RNA polymerase II-specific"/>
    <property type="evidence" value="ECO:0007669"/>
    <property type="project" value="TreeGrafter"/>
</dbReference>
<dbReference type="CDD" id="cd11419">
    <property type="entry name" value="bHLHzip_TFAP4"/>
    <property type="match status" value="1"/>
</dbReference>
<evidence type="ECO:0000259" key="7">
    <source>
        <dbReference type="PROSITE" id="PS50888"/>
    </source>
</evidence>
<dbReference type="SUPFAM" id="SSF47459">
    <property type="entry name" value="HLH, helix-loop-helix DNA-binding domain"/>
    <property type="match status" value="1"/>
</dbReference>
<feature type="region of interest" description="Disordered" evidence="6">
    <location>
        <begin position="126"/>
        <end position="153"/>
    </location>
</feature>
<accession>K1R904</accession>
<evidence type="ECO:0000256" key="1">
    <source>
        <dbReference type="ARBA" id="ARBA00004123"/>
    </source>
</evidence>
<dbReference type="EnsemblMetazoa" id="G24820.2">
    <property type="protein sequence ID" value="G24820.2:cds"/>
    <property type="gene ID" value="G24820"/>
</dbReference>
<feature type="compositionally biased region" description="Basic and acidic residues" evidence="6">
    <location>
        <begin position="225"/>
        <end position="237"/>
    </location>
</feature>
<sequence length="349" mass="40771">MSNVYRSSERRKLYSEYDLQREELTAVLGRSQSVPGKAHMENEKKMRREIANSNERRRMQSINAGFQSLKSLIPHSDGEKLSKAAILQQTSDYIQQLESDKTRLLAINNQLSTQLKRLLGSDYEKQVSVNYNPSPPTKRKKRDTESSDEGISADFEDINEIKREMIDLRCQLDRERHLRMMLQKQNQSLHLKQEHQTTVEDIPEKRSKDKVVYVEQVESEEDDKMQERNSDSESMSRRNLETIVEAIRHLEGDRLGFNERTTHHRGIPHSDESEKESSVTCSEPEDRDSPIPFEKIDSRQSVTEVQLTELHPHLSSSQYHEKFPIATNLLHRPNMVHYYCRPNVIVQKS</sequence>
<keyword evidence="4" id="KW-0804">Transcription</keyword>
<proteinExistence type="predicted"/>
<dbReference type="OMA" id="RMPTEKI"/>
<evidence type="ECO:0000256" key="6">
    <source>
        <dbReference type="SAM" id="MobiDB-lite"/>
    </source>
</evidence>
<dbReference type="EMBL" id="JH817012">
    <property type="protein sequence ID" value="EKC37625.1"/>
    <property type="molecule type" value="Genomic_DNA"/>
</dbReference>
<dbReference type="Pfam" id="PF00010">
    <property type="entry name" value="HLH"/>
    <property type="match status" value="1"/>
</dbReference>
<evidence type="ECO:0000313" key="9">
    <source>
        <dbReference type="EnsemblMetazoa" id="G24820.1:cds"/>
    </source>
</evidence>
<organism evidence="8">
    <name type="scientific">Magallana gigas</name>
    <name type="common">Pacific oyster</name>
    <name type="synonym">Crassostrea gigas</name>
    <dbReference type="NCBI Taxonomy" id="29159"/>
    <lineage>
        <taxon>Eukaryota</taxon>
        <taxon>Metazoa</taxon>
        <taxon>Spiralia</taxon>
        <taxon>Lophotrochozoa</taxon>
        <taxon>Mollusca</taxon>
        <taxon>Bivalvia</taxon>
        <taxon>Autobranchia</taxon>
        <taxon>Pteriomorphia</taxon>
        <taxon>Ostreida</taxon>
        <taxon>Ostreoidea</taxon>
        <taxon>Ostreidae</taxon>
        <taxon>Magallana</taxon>
    </lineage>
</organism>
<reference evidence="8" key="1">
    <citation type="journal article" date="2012" name="Nature">
        <title>The oyster genome reveals stress adaptation and complexity of shell formation.</title>
        <authorList>
            <person name="Zhang G."/>
            <person name="Fang X."/>
            <person name="Guo X."/>
            <person name="Li L."/>
            <person name="Luo R."/>
            <person name="Xu F."/>
            <person name="Yang P."/>
            <person name="Zhang L."/>
            <person name="Wang X."/>
            <person name="Qi H."/>
            <person name="Xiong Z."/>
            <person name="Que H."/>
            <person name="Xie Y."/>
            <person name="Holland P.W."/>
            <person name="Paps J."/>
            <person name="Zhu Y."/>
            <person name="Wu F."/>
            <person name="Chen Y."/>
            <person name="Wang J."/>
            <person name="Peng C."/>
            <person name="Meng J."/>
            <person name="Yang L."/>
            <person name="Liu J."/>
            <person name="Wen B."/>
            <person name="Zhang N."/>
            <person name="Huang Z."/>
            <person name="Zhu Q."/>
            <person name="Feng Y."/>
            <person name="Mount A."/>
            <person name="Hedgecock D."/>
            <person name="Xu Z."/>
            <person name="Liu Y."/>
            <person name="Domazet-Loso T."/>
            <person name="Du Y."/>
            <person name="Sun X."/>
            <person name="Zhang S."/>
            <person name="Liu B."/>
            <person name="Cheng P."/>
            <person name="Jiang X."/>
            <person name="Li J."/>
            <person name="Fan D."/>
            <person name="Wang W."/>
            <person name="Fu W."/>
            <person name="Wang T."/>
            <person name="Wang B."/>
            <person name="Zhang J."/>
            <person name="Peng Z."/>
            <person name="Li Y."/>
            <person name="Li N."/>
            <person name="Wang J."/>
            <person name="Chen M."/>
            <person name="He Y."/>
            <person name="Tan F."/>
            <person name="Song X."/>
            <person name="Zheng Q."/>
            <person name="Huang R."/>
            <person name="Yang H."/>
            <person name="Du X."/>
            <person name="Chen L."/>
            <person name="Yang M."/>
            <person name="Gaffney P.M."/>
            <person name="Wang S."/>
            <person name="Luo L."/>
            <person name="She Z."/>
            <person name="Ming Y."/>
            <person name="Huang W."/>
            <person name="Zhang S."/>
            <person name="Huang B."/>
            <person name="Zhang Y."/>
            <person name="Qu T."/>
            <person name="Ni P."/>
            <person name="Miao G."/>
            <person name="Wang J."/>
            <person name="Wang Q."/>
            <person name="Steinberg C.E."/>
            <person name="Wang H."/>
            <person name="Li N."/>
            <person name="Qian L."/>
            <person name="Zhang G."/>
            <person name="Li Y."/>
            <person name="Yang H."/>
            <person name="Liu X."/>
            <person name="Wang J."/>
            <person name="Yin Y."/>
            <person name="Wang J."/>
        </authorList>
    </citation>
    <scope>NUCLEOTIDE SEQUENCE [LARGE SCALE GENOMIC DNA]</scope>
    <source>
        <strain evidence="8">05x7-T-G4-1.051#20</strain>
    </source>
</reference>
<dbReference type="InterPro" id="IPR036638">
    <property type="entry name" value="HLH_DNA-bd_sf"/>
</dbReference>
<feature type="region of interest" description="Disordered" evidence="6">
    <location>
        <begin position="217"/>
        <end position="237"/>
    </location>
</feature>
<dbReference type="HOGENOM" id="CLU_795133_0_0_1"/>
<dbReference type="InterPro" id="IPR052207">
    <property type="entry name" value="Max-like/E-box_TFs"/>
</dbReference>
<dbReference type="PROSITE" id="PS50888">
    <property type="entry name" value="BHLH"/>
    <property type="match status" value="1"/>
</dbReference>
<dbReference type="PANTHER" id="PTHR15741:SF27">
    <property type="entry name" value="TRANSCRIPTION FACTOR AP-4"/>
    <property type="match status" value="1"/>
</dbReference>
<keyword evidence="2" id="KW-0805">Transcription regulation</keyword>
<dbReference type="PANTHER" id="PTHR15741">
    <property type="entry name" value="BASIC HELIX-LOOP-HELIX ZIP TRANSCRIPTION FACTOR"/>
    <property type="match status" value="1"/>
</dbReference>
<dbReference type="SMART" id="SM00353">
    <property type="entry name" value="HLH"/>
    <property type="match status" value="1"/>
</dbReference>